<reference evidence="8" key="1">
    <citation type="journal article" date="2020" name="Stud. Mycol.">
        <title>101 Dothideomycetes genomes: a test case for predicting lifestyles and emergence of pathogens.</title>
        <authorList>
            <person name="Haridas S."/>
            <person name="Albert R."/>
            <person name="Binder M."/>
            <person name="Bloem J."/>
            <person name="Labutti K."/>
            <person name="Salamov A."/>
            <person name="Andreopoulos B."/>
            <person name="Baker S."/>
            <person name="Barry K."/>
            <person name="Bills G."/>
            <person name="Bluhm B."/>
            <person name="Cannon C."/>
            <person name="Castanera R."/>
            <person name="Culley D."/>
            <person name="Daum C."/>
            <person name="Ezra D."/>
            <person name="Gonzalez J."/>
            <person name="Henrissat B."/>
            <person name="Kuo A."/>
            <person name="Liang C."/>
            <person name="Lipzen A."/>
            <person name="Lutzoni F."/>
            <person name="Magnuson J."/>
            <person name="Mondo S."/>
            <person name="Nolan M."/>
            <person name="Ohm R."/>
            <person name="Pangilinan J."/>
            <person name="Park H.-J."/>
            <person name="Ramirez L."/>
            <person name="Alfaro M."/>
            <person name="Sun H."/>
            <person name="Tritt A."/>
            <person name="Yoshinaga Y."/>
            <person name="Zwiers L.-H."/>
            <person name="Turgeon B."/>
            <person name="Goodwin S."/>
            <person name="Spatafora J."/>
            <person name="Crous P."/>
            <person name="Grigoriev I."/>
        </authorList>
    </citation>
    <scope>NUCLEOTIDE SEQUENCE</scope>
    <source>
        <strain evidence="8">CBS 122368</strain>
    </source>
</reference>
<evidence type="ECO:0000256" key="4">
    <source>
        <dbReference type="ARBA" id="ARBA00023136"/>
    </source>
</evidence>
<keyword evidence="3 7" id="KW-1133">Transmembrane helix</keyword>
<evidence type="ECO:0000256" key="7">
    <source>
        <dbReference type="SAM" id="Phobius"/>
    </source>
</evidence>
<proteinExistence type="predicted"/>
<evidence type="ECO:0000256" key="3">
    <source>
        <dbReference type="ARBA" id="ARBA00022989"/>
    </source>
</evidence>
<evidence type="ECO:0008006" key="10">
    <source>
        <dbReference type="Google" id="ProtNLM"/>
    </source>
</evidence>
<dbReference type="InterPro" id="IPR008547">
    <property type="entry name" value="DUF829_TMEM53"/>
</dbReference>
<evidence type="ECO:0000256" key="6">
    <source>
        <dbReference type="ARBA" id="ARBA00037847"/>
    </source>
</evidence>
<dbReference type="GO" id="GO:0031965">
    <property type="term" value="C:nuclear membrane"/>
    <property type="evidence" value="ECO:0007669"/>
    <property type="project" value="UniProtKB-SubCell"/>
</dbReference>
<dbReference type="RefSeq" id="XP_033683180.1">
    <property type="nucleotide sequence ID" value="XM_033831037.1"/>
</dbReference>
<keyword evidence="5" id="KW-0539">Nucleus</keyword>
<keyword evidence="2 7" id="KW-0812">Transmembrane</keyword>
<organism evidence="8 9">
    <name type="scientific">Trematosphaeria pertusa</name>
    <dbReference type="NCBI Taxonomy" id="390896"/>
    <lineage>
        <taxon>Eukaryota</taxon>
        <taxon>Fungi</taxon>
        <taxon>Dikarya</taxon>
        <taxon>Ascomycota</taxon>
        <taxon>Pezizomycotina</taxon>
        <taxon>Dothideomycetes</taxon>
        <taxon>Pleosporomycetidae</taxon>
        <taxon>Pleosporales</taxon>
        <taxon>Massarineae</taxon>
        <taxon>Trematosphaeriaceae</taxon>
        <taxon>Trematosphaeria</taxon>
    </lineage>
</organism>
<evidence type="ECO:0000313" key="9">
    <source>
        <dbReference type="Proteomes" id="UP000800094"/>
    </source>
</evidence>
<dbReference type="PANTHER" id="PTHR12265:SF30">
    <property type="entry name" value="TRANSMEMBRANE PROTEIN 53"/>
    <property type="match status" value="1"/>
</dbReference>
<name>A0A6A6ICN2_9PLEO</name>
<sequence>MATAITPAVVAKPLSDFHKIGHNTYLSTPGSYTSKEPLILLFSWNAAAAKHIAKYTVAYRRFFPTARIVLIRCHTPDMFRREARYEKLLRPAIETVQEHSKAGGEVLVHSFSNGGGNQVTEFAKAWRKLDGSLLPMRAQILDSSPGKGGWKRSHAAISASLPRTRLWGLIGSAFVHMLLAMVFLFESLTARENKMVVMCRQLNDGAIFDVRTPRVYLYSRADEMVGAEEVEEHADRAMANGWHVAKVRFDKSAHAGHVREDEGMYWGAILEAWKSGRKEA</sequence>
<dbReference type="Pfam" id="PF05705">
    <property type="entry name" value="DUF829"/>
    <property type="match status" value="1"/>
</dbReference>
<dbReference type="Proteomes" id="UP000800094">
    <property type="component" value="Unassembled WGS sequence"/>
</dbReference>
<dbReference type="EMBL" id="ML987196">
    <property type="protein sequence ID" value="KAF2248176.1"/>
    <property type="molecule type" value="Genomic_DNA"/>
</dbReference>
<gene>
    <name evidence="8" type="ORF">BU26DRAFT_531572</name>
</gene>
<dbReference type="OrthoDB" id="77878at2759"/>
<evidence type="ECO:0000256" key="2">
    <source>
        <dbReference type="ARBA" id="ARBA00022692"/>
    </source>
</evidence>
<protein>
    <recommendedName>
        <fullName evidence="10">Indole-diterpene biosynthesis protein-like protein PaxU</fullName>
    </recommendedName>
</protein>
<dbReference type="AlphaFoldDB" id="A0A6A6ICN2"/>
<dbReference type="GeneID" id="54584367"/>
<accession>A0A6A6ICN2</accession>
<feature type="transmembrane region" description="Helical" evidence="7">
    <location>
        <begin position="166"/>
        <end position="185"/>
    </location>
</feature>
<evidence type="ECO:0000256" key="1">
    <source>
        <dbReference type="ARBA" id="ARBA00004126"/>
    </source>
</evidence>
<keyword evidence="4 7" id="KW-0472">Membrane</keyword>
<comment type="subcellular location">
    <subcellularLocation>
        <location evidence="6">Endomembrane system</location>
        <topology evidence="6">Single-pass membrane protein</topology>
    </subcellularLocation>
    <subcellularLocation>
        <location evidence="1">Nucleus membrane</location>
    </subcellularLocation>
</comment>
<dbReference type="PANTHER" id="PTHR12265">
    <property type="entry name" value="TRANSMEMBRANE PROTEIN 53"/>
    <property type="match status" value="1"/>
</dbReference>
<keyword evidence="9" id="KW-1185">Reference proteome</keyword>
<evidence type="ECO:0000256" key="5">
    <source>
        <dbReference type="ARBA" id="ARBA00023242"/>
    </source>
</evidence>
<evidence type="ECO:0000313" key="8">
    <source>
        <dbReference type="EMBL" id="KAF2248176.1"/>
    </source>
</evidence>